<dbReference type="EMBL" id="WHWC01000001">
    <property type="protein sequence ID" value="KAG8389837.1"/>
    <property type="molecule type" value="Genomic_DNA"/>
</dbReference>
<dbReference type="Pfam" id="PF03087">
    <property type="entry name" value="BPS1"/>
    <property type="match status" value="1"/>
</dbReference>
<dbReference type="Proteomes" id="UP000826271">
    <property type="component" value="Unassembled WGS sequence"/>
</dbReference>
<reference evidence="1" key="1">
    <citation type="submission" date="2019-10" db="EMBL/GenBank/DDBJ databases">
        <authorList>
            <person name="Zhang R."/>
            <person name="Pan Y."/>
            <person name="Wang J."/>
            <person name="Ma R."/>
            <person name="Yu S."/>
        </authorList>
    </citation>
    <scope>NUCLEOTIDE SEQUENCE</scope>
    <source>
        <strain evidence="1">LA-IB0</strain>
        <tissue evidence="1">Leaf</tissue>
    </source>
</reference>
<evidence type="ECO:0000313" key="2">
    <source>
        <dbReference type="Proteomes" id="UP000826271"/>
    </source>
</evidence>
<keyword evidence="2" id="KW-1185">Reference proteome</keyword>
<gene>
    <name evidence="1" type="ORF">BUALT_Bualt01G0020000</name>
</gene>
<proteinExistence type="predicted"/>
<protein>
    <submittedName>
        <fullName evidence="1">Uncharacterized protein</fullName>
    </submittedName>
</protein>
<dbReference type="PANTHER" id="PTHR33070:SF120">
    <property type="entry name" value="EXPRESSED PROTEIN"/>
    <property type="match status" value="1"/>
</dbReference>
<dbReference type="GO" id="GO:0048367">
    <property type="term" value="P:shoot system development"/>
    <property type="evidence" value="ECO:0007669"/>
    <property type="project" value="InterPro"/>
</dbReference>
<sequence>MGVSRIHFRSISLPSRLHPINPTKNKLELQNFQSWEFPKTFLITSEFIQSGLVKLAGLYNSLEKVVTQCSPNTQQSQRIDQQHQLEKSMQESILEGSIELLDICNIIRESIQMIKENVEALQSALRRKGLDSSIQSDITTYSCFRKKINKIVAKSLKKLKILENKNGSYLSTNEDQSFIRVLREAIGFTIFVFKCILGFLSPPVANPGGRNLVSKLMLTKSVVSGEDDSVLSEVGSVNFALKTLQGRIRSNCVKTLDVQMLQRSLKNLDVCIEELEGGLGRLFRQLLRSRVKLLNILTDH</sequence>
<dbReference type="PANTHER" id="PTHR33070">
    <property type="entry name" value="OS06G0725500 PROTEIN"/>
    <property type="match status" value="1"/>
</dbReference>
<comment type="caution">
    <text evidence="1">The sequence shown here is derived from an EMBL/GenBank/DDBJ whole genome shotgun (WGS) entry which is preliminary data.</text>
</comment>
<evidence type="ECO:0000313" key="1">
    <source>
        <dbReference type="EMBL" id="KAG8389837.1"/>
    </source>
</evidence>
<dbReference type="InterPro" id="IPR004320">
    <property type="entry name" value="BPS1_pln"/>
</dbReference>
<name>A0AAV6YCG3_9LAMI</name>
<dbReference type="GO" id="GO:0048364">
    <property type="term" value="P:root development"/>
    <property type="evidence" value="ECO:0007669"/>
    <property type="project" value="InterPro"/>
</dbReference>
<accession>A0AAV6YCG3</accession>
<organism evidence="1 2">
    <name type="scientific">Buddleja alternifolia</name>
    <dbReference type="NCBI Taxonomy" id="168488"/>
    <lineage>
        <taxon>Eukaryota</taxon>
        <taxon>Viridiplantae</taxon>
        <taxon>Streptophyta</taxon>
        <taxon>Embryophyta</taxon>
        <taxon>Tracheophyta</taxon>
        <taxon>Spermatophyta</taxon>
        <taxon>Magnoliopsida</taxon>
        <taxon>eudicotyledons</taxon>
        <taxon>Gunneridae</taxon>
        <taxon>Pentapetalae</taxon>
        <taxon>asterids</taxon>
        <taxon>lamiids</taxon>
        <taxon>Lamiales</taxon>
        <taxon>Scrophulariaceae</taxon>
        <taxon>Buddlejeae</taxon>
        <taxon>Buddleja</taxon>
    </lineage>
</organism>
<dbReference type="AlphaFoldDB" id="A0AAV6YCG3"/>